<keyword evidence="2" id="KW-1185">Reference proteome</keyword>
<dbReference type="Proteomes" id="UP000826656">
    <property type="component" value="Unassembled WGS sequence"/>
</dbReference>
<sequence>MDARMSTRRNSEKVGQDEGTLKLKLLQNSSYFLLSLKVSNLRSHFKDGDIFCSPATTFSGVDTTSQITTVACWQSHRVSKSKLNALFDQPYHEHCL</sequence>
<organism evidence="1 2">
    <name type="scientific">Solanum tuberosum</name>
    <name type="common">Potato</name>
    <dbReference type="NCBI Taxonomy" id="4113"/>
    <lineage>
        <taxon>Eukaryota</taxon>
        <taxon>Viridiplantae</taxon>
        <taxon>Streptophyta</taxon>
        <taxon>Embryophyta</taxon>
        <taxon>Tracheophyta</taxon>
        <taxon>Spermatophyta</taxon>
        <taxon>Magnoliopsida</taxon>
        <taxon>eudicotyledons</taxon>
        <taxon>Gunneridae</taxon>
        <taxon>Pentapetalae</taxon>
        <taxon>asterids</taxon>
        <taxon>lamiids</taxon>
        <taxon>Solanales</taxon>
        <taxon>Solanaceae</taxon>
        <taxon>Solanoideae</taxon>
        <taxon>Solaneae</taxon>
        <taxon>Solanum</taxon>
    </lineage>
</organism>
<evidence type="ECO:0000313" key="2">
    <source>
        <dbReference type="Proteomes" id="UP000826656"/>
    </source>
</evidence>
<name>A0ABQ7TZ41_SOLTU</name>
<dbReference type="EMBL" id="JAIVGD010000026">
    <property type="protein sequence ID" value="KAH0739992.1"/>
    <property type="molecule type" value="Genomic_DNA"/>
</dbReference>
<evidence type="ECO:0000313" key="1">
    <source>
        <dbReference type="EMBL" id="KAH0739992.1"/>
    </source>
</evidence>
<gene>
    <name evidence="1" type="ORF">KY290_033035</name>
</gene>
<protein>
    <submittedName>
        <fullName evidence="1">Uncharacterized protein</fullName>
    </submittedName>
</protein>
<comment type="caution">
    <text evidence="1">The sequence shown here is derived from an EMBL/GenBank/DDBJ whole genome shotgun (WGS) entry which is preliminary data.</text>
</comment>
<reference evidence="1 2" key="1">
    <citation type="journal article" date="2021" name="bioRxiv">
        <title>Chromosome-scale and haplotype-resolved genome assembly of a tetraploid potato cultivar.</title>
        <authorList>
            <person name="Sun H."/>
            <person name="Jiao W.-B."/>
            <person name="Krause K."/>
            <person name="Campoy J.A."/>
            <person name="Goel M."/>
            <person name="Folz-Donahue K."/>
            <person name="Kukat C."/>
            <person name="Huettel B."/>
            <person name="Schneeberger K."/>
        </authorList>
    </citation>
    <scope>NUCLEOTIDE SEQUENCE [LARGE SCALE GENOMIC DNA]</scope>
    <source>
        <strain evidence="1">SolTubOtavaFocal</strain>
        <tissue evidence="1">Leaves</tissue>
    </source>
</reference>
<accession>A0ABQ7TZ41</accession>
<proteinExistence type="predicted"/>